<evidence type="ECO:0000313" key="2">
    <source>
        <dbReference type="EMBL" id="KAJ9566054.1"/>
    </source>
</evidence>
<reference evidence="2" key="1">
    <citation type="submission" date="2023-03" db="EMBL/GenBank/DDBJ databases">
        <title>Chromosome-scale reference genome and RAD-based genetic map of yellow starthistle (Centaurea solstitialis) reveal putative structural variation and QTLs associated with invader traits.</title>
        <authorList>
            <person name="Reatini B."/>
            <person name="Cang F.A."/>
            <person name="Jiang Q."/>
            <person name="Mckibben M.T.W."/>
            <person name="Barker M.S."/>
            <person name="Rieseberg L.H."/>
            <person name="Dlugosch K.M."/>
        </authorList>
    </citation>
    <scope>NUCLEOTIDE SEQUENCE</scope>
    <source>
        <strain evidence="2">CAN-66</strain>
        <tissue evidence="2">Leaf</tissue>
    </source>
</reference>
<evidence type="ECO:0000256" key="1">
    <source>
        <dbReference type="SAM" id="MobiDB-lite"/>
    </source>
</evidence>
<name>A0AA38TSH6_9ASTR</name>
<feature type="region of interest" description="Disordered" evidence="1">
    <location>
        <begin position="98"/>
        <end position="122"/>
    </location>
</feature>
<dbReference type="AlphaFoldDB" id="A0AA38TSH6"/>
<comment type="caution">
    <text evidence="2">The sequence shown here is derived from an EMBL/GenBank/DDBJ whole genome shotgun (WGS) entry which is preliminary data.</text>
</comment>
<dbReference type="EMBL" id="JARYMX010000001">
    <property type="protein sequence ID" value="KAJ9566054.1"/>
    <property type="molecule type" value="Genomic_DNA"/>
</dbReference>
<protein>
    <submittedName>
        <fullName evidence="2">Uncharacterized protein</fullName>
    </submittedName>
</protein>
<accession>A0AA38TSH6</accession>
<sequence length="122" mass="13461">MPHEMMGGMILERLGAYAQLGGGFQGSCHVEGHRYEKHNLMVGIWTFSRNLVSRSPLQLCRIDRSVTISLPPTISLITFRDGSSRLVKQPSISKASSSLVNGSRAELEPQSTSSNELEFELL</sequence>
<proteinExistence type="predicted"/>
<keyword evidence="3" id="KW-1185">Reference proteome</keyword>
<dbReference type="Proteomes" id="UP001172457">
    <property type="component" value="Chromosome 1"/>
</dbReference>
<gene>
    <name evidence="2" type="ORF">OSB04_002020</name>
</gene>
<evidence type="ECO:0000313" key="3">
    <source>
        <dbReference type="Proteomes" id="UP001172457"/>
    </source>
</evidence>
<organism evidence="2 3">
    <name type="scientific">Centaurea solstitialis</name>
    <name type="common">yellow star-thistle</name>
    <dbReference type="NCBI Taxonomy" id="347529"/>
    <lineage>
        <taxon>Eukaryota</taxon>
        <taxon>Viridiplantae</taxon>
        <taxon>Streptophyta</taxon>
        <taxon>Embryophyta</taxon>
        <taxon>Tracheophyta</taxon>
        <taxon>Spermatophyta</taxon>
        <taxon>Magnoliopsida</taxon>
        <taxon>eudicotyledons</taxon>
        <taxon>Gunneridae</taxon>
        <taxon>Pentapetalae</taxon>
        <taxon>asterids</taxon>
        <taxon>campanulids</taxon>
        <taxon>Asterales</taxon>
        <taxon>Asteraceae</taxon>
        <taxon>Carduoideae</taxon>
        <taxon>Cardueae</taxon>
        <taxon>Centaureinae</taxon>
        <taxon>Centaurea</taxon>
    </lineage>
</organism>